<accession>A0A699HXK2</accession>
<protein>
    <submittedName>
        <fullName evidence="1">Uncharacterized protein</fullName>
    </submittedName>
</protein>
<dbReference type="AlphaFoldDB" id="A0A699HXK2"/>
<comment type="caution">
    <text evidence="1">The sequence shown here is derived from an EMBL/GenBank/DDBJ whole genome shotgun (WGS) entry which is preliminary data.</text>
</comment>
<proteinExistence type="predicted"/>
<reference evidence="1" key="1">
    <citation type="journal article" date="2019" name="Sci. Rep.">
        <title>Draft genome of Tanacetum cinerariifolium, the natural source of mosquito coil.</title>
        <authorList>
            <person name="Yamashiro T."/>
            <person name="Shiraishi A."/>
            <person name="Satake H."/>
            <person name="Nakayama K."/>
        </authorList>
    </citation>
    <scope>NUCLEOTIDE SEQUENCE</scope>
</reference>
<name>A0A699HXK2_TANCI</name>
<gene>
    <name evidence="1" type="ORF">Tci_464705</name>
</gene>
<dbReference type="EMBL" id="BKCJ010223232">
    <property type="protein sequence ID" value="GEY92731.1"/>
    <property type="molecule type" value="Genomic_DNA"/>
</dbReference>
<organism evidence="1">
    <name type="scientific">Tanacetum cinerariifolium</name>
    <name type="common">Dalmatian daisy</name>
    <name type="synonym">Chrysanthemum cinerariifolium</name>
    <dbReference type="NCBI Taxonomy" id="118510"/>
    <lineage>
        <taxon>Eukaryota</taxon>
        <taxon>Viridiplantae</taxon>
        <taxon>Streptophyta</taxon>
        <taxon>Embryophyta</taxon>
        <taxon>Tracheophyta</taxon>
        <taxon>Spermatophyta</taxon>
        <taxon>Magnoliopsida</taxon>
        <taxon>eudicotyledons</taxon>
        <taxon>Gunneridae</taxon>
        <taxon>Pentapetalae</taxon>
        <taxon>asterids</taxon>
        <taxon>campanulids</taxon>
        <taxon>Asterales</taxon>
        <taxon>Asteraceae</taxon>
        <taxon>Asteroideae</taxon>
        <taxon>Anthemideae</taxon>
        <taxon>Anthemidinae</taxon>
        <taxon>Tanacetum</taxon>
    </lineage>
</organism>
<feature type="non-terminal residue" evidence="1">
    <location>
        <position position="144"/>
    </location>
</feature>
<evidence type="ECO:0000313" key="1">
    <source>
        <dbReference type="EMBL" id="GEY92731.1"/>
    </source>
</evidence>
<sequence>MDKTSENAAAAMDNIGKPTLFGLVSKIRNIDGKPLRFAIRNVKPSIVNEGDTLHGVAEAATVNKSHNRVSFDDNIRVSLINPNEQPNYTKSSYVNKESSRVSFVNSATVVNASPSFSIGQNHKPASPANVETFWEPSPLTGINT</sequence>